<dbReference type="PaxDb" id="10029-XP_007639630.1"/>
<sequence length="1552" mass="168378">MENFILYEEIGRGSKTVVYKGRRKGTINFVAILCTEKCKRPEITNWVRLTHDIKHKNIVAFHEWYETSNHLWMVVELCTETVIAQDQNLPEDVVREFGVDLVTGLHHLHRLGILFCDLTPGKILLEGPGTLKFSNFCLAKVEGESLEEFFALVAAEEGSGDSGENTLKKNMKNRVRGSLIYSAPEIVKGTDFSVTSDLWSLGCLLYEMFSGKAPFFSETVSELVEKILYEDPLPPVPKDSAFPKASSDFIDLLHGLLQKDPQKRLSWDGVLQHSFWKDSLRREDLDLASEDCSFSSRPTPRTSAMVGLSPGEGEDTSSPQTSPLSKMTCGRLSRGTLESQMRVLIYTDSDLVITPIIDNPKIIKQPTIKFDPKILHLPAYSVDKLQVLKDQDWNDFLQQVCSQIDSIEKSAGTLRAKLNLLCYLCVVATHREVATRLLHSPLFQLLIQHLRIAPNWDIRSKVARVIGLLALHTAELQENVPVIEAITLLTELIRENFRSSKLKQCLLPTLGQLIYLVATQKQHSRDYWAVPLAAYTVLMRCLREGEERVVNHMAAKIIENVCTTFSAQAQGFITGEVGPVLWHLFRHSTVDSLRITAMSALCRITRQSPAAFQSVIEKVGLNAVISSLASSICKVQQYMLTLFAAMLSCGVHLQRLIQEKDFVSTIIRLLDSPSTAIRAKAFLVLLYTLIYNRDMLLLSCQARLVMYIERDSRKTSPGKELQAGSEYLARCLDLLIQHMVQEPPRILGDILNALANVSGRKHPSTVQGKQLKMCLPMMPVVLHLVMSQVFRPLVVTEDFLFSYGTILVSSRTHIWLTVLPLLRAVGCGLWAGLVGGFGVTMESRMAASEEFIKITLSAFEAVIQYPVLLADYRSTVIDYILPPLVSLVQSQNVEWRLFSLRLLSETTTLLVSQELEDGDEEASCDSDSSLLALLRDELLPQYEHILMEPDPVPACALKLLVAMTEHNPTFARYREDSTAAAKAGVGVSGILCDPAGLSPTVSGILMTVLVYPQSLGFSVPVLVCPQSLGFSVTVLVCPESLGFSVPVLVCPQSLGFSVTVLVCPESLGFSVPVLVCPQSLGFSVTVLVCPESLGFSVPVLVCPQSLGFSVTVLVCPESLGFSVPVLVCPQSLGFSVTVLVCPESLGFSVPVLVCPQSLGFSVTVLVCPESLGFSVPVLVCPQSLGFSVTVLVCPESLGFSVPVLVCPQSLGFSVTVLVCPESLGFSVPVLVCPQSLGFSVTVLVCPESLGFSVPVLVCPQSLGFSVTVLVCPESLGFSVPVLVCPQSLGFSVTVLVCPESLGFSVPVLVCPQSLGFSVTVLVCPESLGFSVPVLVCPQSLGFSVTVLVCPESLGFSVPVLVCPQSLGFSVTVLVCPESLGFSVPVLVCPQSLGFSVTVLVCPESLGFSVPVLVCPQSLGFSVTVLVCPESLGFSVPVLVCPQSLGFSVTVLVCPESLGFSVPVLVCPQSLGFSVTVLVCPESLGFSVPVLVCPQSLGFSVTVLVCPESLGFSVPVLVCPQSLGFSVTVLVCPESLGFSVTVLVCPHCLWNSL</sequence>
<keyword evidence="3" id="KW-0808">Transferase</keyword>
<dbReference type="GO" id="GO:0005524">
    <property type="term" value="F:ATP binding"/>
    <property type="evidence" value="ECO:0007669"/>
    <property type="project" value="InterPro"/>
</dbReference>
<evidence type="ECO:0000256" key="1">
    <source>
        <dbReference type="SAM" id="MobiDB-lite"/>
    </source>
</evidence>
<dbReference type="SMART" id="SM00220">
    <property type="entry name" value="S_TKc"/>
    <property type="match status" value="1"/>
</dbReference>
<dbReference type="InterPro" id="IPR056981">
    <property type="entry name" value="HEAT_ULK4_RUNKEL"/>
</dbReference>
<feature type="compositionally biased region" description="Polar residues" evidence="1">
    <location>
        <begin position="316"/>
        <end position="325"/>
    </location>
</feature>
<protein>
    <submittedName>
        <fullName evidence="3">Serine/threonine-protein kinase ULK4</fullName>
    </submittedName>
</protein>
<name>G3H995_CRIGR</name>
<dbReference type="GO" id="GO:0004672">
    <property type="term" value="F:protein kinase activity"/>
    <property type="evidence" value="ECO:0007669"/>
    <property type="project" value="InterPro"/>
</dbReference>
<dbReference type="Gene3D" id="3.30.200.20">
    <property type="entry name" value="Phosphorylase Kinase, domain 1"/>
    <property type="match status" value="1"/>
</dbReference>
<dbReference type="SUPFAM" id="SSF56112">
    <property type="entry name" value="Protein kinase-like (PK-like)"/>
    <property type="match status" value="1"/>
</dbReference>
<evidence type="ECO:0000313" key="4">
    <source>
        <dbReference type="Proteomes" id="UP000001075"/>
    </source>
</evidence>
<dbReference type="PROSITE" id="PS50011">
    <property type="entry name" value="PROTEIN_KINASE_DOM"/>
    <property type="match status" value="1"/>
</dbReference>
<reference evidence="4" key="1">
    <citation type="journal article" date="2011" name="Nat. Biotechnol.">
        <title>The genomic sequence of the Chinese hamster ovary (CHO)-K1 cell line.</title>
        <authorList>
            <person name="Xu X."/>
            <person name="Nagarajan H."/>
            <person name="Lewis N.E."/>
            <person name="Pan S."/>
            <person name="Cai Z."/>
            <person name="Liu X."/>
            <person name="Chen W."/>
            <person name="Xie M."/>
            <person name="Wang W."/>
            <person name="Hammond S."/>
            <person name="Andersen M.R."/>
            <person name="Neff N."/>
            <person name="Passarelli B."/>
            <person name="Koh W."/>
            <person name="Fan H.C."/>
            <person name="Wang J."/>
            <person name="Gui Y."/>
            <person name="Lee K.H."/>
            <person name="Betenbaugh M.J."/>
            <person name="Quake S.R."/>
            <person name="Famili I."/>
            <person name="Palsson B.O."/>
            <person name="Wang J."/>
        </authorList>
    </citation>
    <scope>NUCLEOTIDE SEQUENCE [LARGE SCALE GENOMIC DNA]</scope>
    <source>
        <strain evidence="4">CHO K1 cell line</strain>
    </source>
</reference>
<dbReference type="Gene3D" id="1.25.10.10">
    <property type="entry name" value="Leucine-rich Repeat Variant"/>
    <property type="match status" value="1"/>
</dbReference>
<dbReference type="InterPro" id="IPR045906">
    <property type="entry name" value="ULK4"/>
</dbReference>
<dbReference type="Pfam" id="PF00069">
    <property type="entry name" value="Pkinase"/>
    <property type="match status" value="1"/>
</dbReference>
<keyword evidence="3" id="KW-0418">Kinase</keyword>
<proteinExistence type="predicted"/>
<dbReference type="CDD" id="cd14010">
    <property type="entry name" value="STKc_ULK4"/>
    <property type="match status" value="1"/>
</dbReference>
<evidence type="ECO:0000259" key="2">
    <source>
        <dbReference type="PROSITE" id="PS50011"/>
    </source>
</evidence>
<gene>
    <name evidence="3" type="ORF">I79_006961</name>
</gene>
<accession>G3H995</accession>
<dbReference type="Pfam" id="PF23606">
    <property type="entry name" value="HEAT_ULK4"/>
    <property type="match status" value="1"/>
</dbReference>
<organism evidence="3 4">
    <name type="scientific">Cricetulus griseus</name>
    <name type="common">Chinese hamster</name>
    <name type="synonym">Cricetulus barabensis griseus</name>
    <dbReference type="NCBI Taxonomy" id="10029"/>
    <lineage>
        <taxon>Eukaryota</taxon>
        <taxon>Metazoa</taxon>
        <taxon>Chordata</taxon>
        <taxon>Craniata</taxon>
        <taxon>Vertebrata</taxon>
        <taxon>Euteleostomi</taxon>
        <taxon>Mammalia</taxon>
        <taxon>Eutheria</taxon>
        <taxon>Euarchontoglires</taxon>
        <taxon>Glires</taxon>
        <taxon>Rodentia</taxon>
        <taxon>Myomorpha</taxon>
        <taxon>Muroidea</taxon>
        <taxon>Cricetidae</taxon>
        <taxon>Cricetinae</taxon>
        <taxon>Cricetulus</taxon>
    </lineage>
</organism>
<dbReference type="PANTHER" id="PTHR46240:SF1">
    <property type="entry name" value="SERINE_THREONINE-PROTEIN KINASE ULK4"/>
    <property type="match status" value="1"/>
</dbReference>
<feature type="domain" description="Protein kinase" evidence="2">
    <location>
        <begin position="4"/>
        <end position="276"/>
    </location>
</feature>
<dbReference type="InParanoid" id="G3H995"/>
<dbReference type="EMBL" id="JH000224">
    <property type="protein sequence ID" value="EGW04111.1"/>
    <property type="molecule type" value="Genomic_DNA"/>
</dbReference>
<dbReference type="Proteomes" id="UP000001075">
    <property type="component" value="Unassembled WGS sequence"/>
</dbReference>
<dbReference type="PANTHER" id="PTHR46240">
    <property type="entry name" value="SER/THR PROTEIN KINASE ULK4"/>
    <property type="match status" value="1"/>
</dbReference>
<dbReference type="SUPFAM" id="SSF48371">
    <property type="entry name" value="ARM repeat"/>
    <property type="match status" value="1"/>
</dbReference>
<dbReference type="InterPro" id="IPR000719">
    <property type="entry name" value="Prot_kinase_dom"/>
</dbReference>
<dbReference type="FunCoup" id="G3H995">
    <property type="interactions" value="299"/>
</dbReference>
<dbReference type="InterPro" id="IPR011009">
    <property type="entry name" value="Kinase-like_dom_sf"/>
</dbReference>
<dbReference type="Gene3D" id="1.10.510.10">
    <property type="entry name" value="Transferase(Phosphotransferase) domain 1"/>
    <property type="match status" value="1"/>
</dbReference>
<feature type="compositionally biased region" description="Polar residues" evidence="1">
    <location>
        <begin position="292"/>
        <end position="302"/>
    </location>
</feature>
<dbReference type="InterPro" id="IPR011989">
    <property type="entry name" value="ARM-like"/>
</dbReference>
<feature type="region of interest" description="Disordered" evidence="1">
    <location>
        <begin position="291"/>
        <end position="327"/>
    </location>
</feature>
<dbReference type="STRING" id="10029.G3H995"/>
<dbReference type="InterPro" id="IPR016024">
    <property type="entry name" value="ARM-type_fold"/>
</dbReference>
<evidence type="ECO:0000313" key="3">
    <source>
        <dbReference type="EMBL" id="EGW04111.1"/>
    </source>
</evidence>